<accession>D8JQI6</accession>
<proteinExistence type="predicted"/>
<reference evidence="3" key="1">
    <citation type="journal article" date="2011" name="J. Bacteriol.">
        <title>Genome sequences of eight morphologically diverse alphaproteobacteria.</title>
        <authorList>
            <consortium name="US DOE Joint Genome Institute"/>
            <person name="Brown P.J."/>
            <person name="Kysela D.T."/>
            <person name="Buechlein A."/>
            <person name="Hemmerich C."/>
            <person name="Brun Y.V."/>
        </authorList>
    </citation>
    <scope>NUCLEOTIDE SEQUENCE [LARGE SCALE GENOMIC DNA]</scope>
    <source>
        <strain evidence="3">ATCC 51888 / DSM 1869 / NCIB 11706 / TK 0415</strain>
    </source>
</reference>
<organism evidence="2 3">
    <name type="scientific">Hyphomicrobium denitrificans (strain ATCC 51888 / DSM 1869 / NCIMB 11706 / TK 0415)</name>
    <dbReference type="NCBI Taxonomy" id="582899"/>
    <lineage>
        <taxon>Bacteria</taxon>
        <taxon>Pseudomonadati</taxon>
        <taxon>Pseudomonadota</taxon>
        <taxon>Alphaproteobacteria</taxon>
        <taxon>Hyphomicrobiales</taxon>
        <taxon>Hyphomicrobiaceae</taxon>
        <taxon>Hyphomicrobium</taxon>
    </lineage>
</organism>
<dbReference type="KEGG" id="hdn:Hden_2141"/>
<evidence type="ECO:0000256" key="1">
    <source>
        <dbReference type="SAM" id="MobiDB-lite"/>
    </source>
</evidence>
<dbReference type="EMBL" id="CP002083">
    <property type="protein sequence ID" value="ADJ23940.1"/>
    <property type="molecule type" value="Genomic_DNA"/>
</dbReference>
<name>D8JQI6_HYPDA</name>
<feature type="compositionally biased region" description="Basic and acidic residues" evidence="1">
    <location>
        <begin position="39"/>
        <end position="51"/>
    </location>
</feature>
<gene>
    <name evidence="2" type="ordered locus">Hden_2141</name>
</gene>
<protein>
    <submittedName>
        <fullName evidence="2">Classical arabinogalactan protein, putative</fullName>
    </submittedName>
</protein>
<dbReference type="AlphaFoldDB" id="D8JQI6"/>
<sequence length="51" mass="5547">MGNEHDPPTNPFPTQEPGQLPPLPPEPTEPPQPAPIPIDDPHKPDAEPLQK</sequence>
<dbReference type="Proteomes" id="UP000002033">
    <property type="component" value="Chromosome"/>
</dbReference>
<evidence type="ECO:0000313" key="2">
    <source>
        <dbReference type="EMBL" id="ADJ23940.1"/>
    </source>
</evidence>
<evidence type="ECO:0000313" key="3">
    <source>
        <dbReference type="Proteomes" id="UP000002033"/>
    </source>
</evidence>
<feature type="region of interest" description="Disordered" evidence="1">
    <location>
        <begin position="1"/>
        <end position="51"/>
    </location>
</feature>
<dbReference type="STRING" id="582899.Hden_2141"/>
<keyword evidence="3" id="KW-1185">Reference proteome</keyword>
<dbReference type="HOGENOM" id="CLU_3099693_0_0_5"/>
<feature type="compositionally biased region" description="Pro residues" evidence="1">
    <location>
        <begin position="19"/>
        <end position="38"/>
    </location>
</feature>